<keyword evidence="2" id="KW-0012">Acyltransferase</keyword>
<evidence type="ECO:0000256" key="1">
    <source>
        <dbReference type="SAM" id="MobiDB-lite"/>
    </source>
</evidence>
<dbReference type="GO" id="GO:0016746">
    <property type="term" value="F:acyltransferase activity"/>
    <property type="evidence" value="ECO:0007669"/>
    <property type="project" value="UniProtKB-KW"/>
</dbReference>
<dbReference type="Pfam" id="PF11233">
    <property type="entry name" value="DUF3035"/>
    <property type="match status" value="1"/>
</dbReference>
<protein>
    <submittedName>
        <fullName evidence="2">Pyruvate/2-oxoglutarate dehydrogenase complex, dihydrolipoamide acyltransferase (E2) component</fullName>
    </submittedName>
</protein>
<keyword evidence="3" id="KW-1185">Reference proteome</keyword>
<proteinExistence type="predicted"/>
<evidence type="ECO:0000313" key="3">
    <source>
        <dbReference type="Proteomes" id="UP000243507"/>
    </source>
</evidence>
<gene>
    <name evidence="2" type="ORF">CLN94_09170</name>
</gene>
<dbReference type="Proteomes" id="UP000243507">
    <property type="component" value="Unassembled WGS sequence"/>
</dbReference>
<dbReference type="RefSeq" id="WP_096433441.1">
    <property type="nucleotide sequence ID" value="NZ_NTJD01000006.1"/>
</dbReference>
<feature type="region of interest" description="Disordered" evidence="1">
    <location>
        <begin position="32"/>
        <end position="68"/>
    </location>
</feature>
<sequence>MLSKSGMLGIGLAAALLAACSSDKEPRLMKLRSTTAGPDEFSIVPSKPLEMPPDLSALPEPAPGGANLTDPTPIADAVSALGGKPAYLSATAIPAGDGGLVNYAARFGVDQNIRDTLAAADLEHRRENDGRLLEKLFNRSVYFKAYRDMALDQEAELERWRKLGVRTPAAPPSGHAQDASR</sequence>
<keyword evidence="2" id="KW-0808">Transferase</keyword>
<dbReference type="AlphaFoldDB" id="A0A2A4CM71"/>
<dbReference type="OrthoDB" id="7876689at2"/>
<comment type="caution">
    <text evidence="2">The sequence shown here is derived from an EMBL/GenBank/DDBJ whole genome shotgun (WGS) entry which is preliminary data.</text>
</comment>
<dbReference type="EMBL" id="NTJD01000006">
    <property type="protein sequence ID" value="PCD76351.1"/>
    <property type="molecule type" value="Genomic_DNA"/>
</dbReference>
<accession>A0A2A4CM71</accession>
<organism evidence="2 3">
    <name type="scientific">Pseudothioclava arenosa</name>
    <dbReference type="NCBI Taxonomy" id="1795308"/>
    <lineage>
        <taxon>Bacteria</taxon>
        <taxon>Pseudomonadati</taxon>
        <taxon>Pseudomonadota</taxon>
        <taxon>Alphaproteobacteria</taxon>
        <taxon>Rhodobacterales</taxon>
        <taxon>Paracoccaceae</taxon>
        <taxon>Pseudothioclava</taxon>
    </lineage>
</organism>
<dbReference type="PROSITE" id="PS51257">
    <property type="entry name" value="PROKAR_LIPOPROTEIN"/>
    <property type="match status" value="1"/>
</dbReference>
<reference evidence="2 3" key="1">
    <citation type="submission" date="2017-09" db="EMBL/GenBank/DDBJ databases">
        <title>A multilocus sequence analysis scheme for characterization of bacteria in the genus Thioclava.</title>
        <authorList>
            <person name="Liu Y."/>
            <person name="Shao Z."/>
        </authorList>
    </citation>
    <scope>NUCLEOTIDE SEQUENCE [LARGE SCALE GENOMIC DNA]</scope>
    <source>
        <strain evidence="2 3">CAU 1312</strain>
    </source>
</reference>
<dbReference type="InterPro" id="IPR021395">
    <property type="entry name" value="DUF3035"/>
</dbReference>
<evidence type="ECO:0000313" key="2">
    <source>
        <dbReference type="EMBL" id="PCD76351.1"/>
    </source>
</evidence>
<name>A0A2A4CM71_9RHOB</name>
<keyword evidence="2" id="KW-0670">Pyruvate</keyword>